<name>A0A511YGQ4_9FLAO</name>
<evidence type="ECO:0000313" key="1">
    <source>
        <dbReference type="EMBL" id="GEN74397.1"/>
    </source>
</evidence>
<dbReference type="RefSeq" id="WP_146939297.1">
    <property type="nucleotide sequence ID" value="NZ_BJYJ01000001.1"/>
</dbReference>
<evidence type="ECO:0000313" key="2">
    <source>
        <dbReference type="Proteomes" id="UP000321863"/>
    </source>
</evidence>
<dbReference type="AlphaFoldDB" id="A0A511YGQ4"/>
<accession>A0A511YGQ4</accession>
<protein>
    <submittedName>
        <fullName evidence="1">Uncharacterized protein</fullName>
    </submittedName>
</protein>
<proteinExistence type="predicted"/>
<sequence length="155" mass="17254">MKKTIFILSVLSAPFFFSQKKATPKAETKKENIDTGTKAALQLSKEELALYNGNFLKFISALKASDRKGMDALLSEKARKMVTEAVYQKLAVDIDTSKTFAITKSGYKPFIDGSSYPMIQYKYADDQSAEPAKIITAVFEKDGKIMGIKPYKVTK</sequence>
<organism evidence="1 2">
    <name type="scientific">Chryseobacterium hagamense</name>
    <dbReference type="NCBI Taxonomy" id="395935"/>
    <lineage>
        <taxon>Bacteria</taxon>
        <taxon>Pseudomonadati</taxon>
        <taxon>Bacteroidota</taxon>
        <taxon>Flavobacteriia</taxon>
        <taxon>Flavobacteriales</taxon>
        <taxon>Weeksellaceae</taxon>
        <taxon>Chryseobacterium group</taxon>
        <taxon>Chryseobacterium</taxon>
    </lineage>
</organism>
<dbReference type="EMBL" id="BJYJ01000001">
    <property type="protein sequence ID" value="GEN74397.1"/>
    <property type="molecule type" value="Genomic_DNA"/>
</dbReference>
<comment type="caution">
    <text evidence="1">The sequence shown here is derived from an EMBL/GenBank/DDBJ whole genome shotgun (WGS) entry which is preliminary data.</text>
</comment>
<dbReference type="Proteomes" id="UP000321863">
    <property type="component" value="Unassembled WGS sequence"/>
</dbReference>
<keyword evidence="2" id="KW-1185">Reference proteome</keyword>
<reference evidence="1 2" key="1">
    <citation type="submission" date="2019-07" db="EMBL/GenBank/DDBJ databases">
        <title>Whole genome shotgun sequence of Chryseobacterium hagamense NBRC 105253.</title>
        <authorList>
            <person name="Hosoyama A."/>
            <person name="Uohara A."/>
            <person name="Ohji S."/>
            <person name="Ichikawa N."/>
        </authorList>
    </citation>
    <scope>NUCLEOTIDE SEQUENCE [LARGE SCALE GENOMIC DNA]</scope>
    <source>
        <strain evidence="1 2">NBRC 105253</strain>
    </source>
</reference>
<dbReference type="OrthoDB" id="1273271at2"/>
<gene>
    <name evidence="1" type="ORF">CHA01nite_01370</name>
</gene>